<dbReference type="Proteomes" id="UP000822688">
    <property type="component" value="Chromosome 9"/>
</dbReference>
<evidence type="ECO:0000313" key="4">
    <source>
        <dbReference type="Proteomes" id="UP000822688"/>
    </source>
</evidence>
<proteinExistence type="predicted"/>
<dbReference type="AlphaFoldDB" id="A0A8T0GWB0"/>
<reference evidence="3" key="1">
    <citation type="submission" date="2020-06" db="EMBL/GenBank/DDBJ databases">
        <title>WGS assembly of Ceratodon purpureus strain R40.</title>
        <authorList>
            <person name="Carey S.B."/>
            <person name="Jenkins J."/>
            <person name="Shu S."/>
            <person name="Lovell J.T."/>
            <person name="Sreedasyam A."/>
            <person name="Maumus F."/>
            <person name="Tiley G.P."/>
            <person name="Fernandez-Pozo N."/>
            <person name="Barry K."/>
            <person name="Chen C."/>
            <person name="Wang M."/>
            <person name="Lipzen A."/>
            <person name="Daum C."/>
            <person name="Saski C.A."/>
            <person name="Payton A.C."/>
            <person name="Mcbreen J.C."/>
            <person name="Conrad R.E."/>
            <person name="Kollar L.M."/>
            <person name="Olsson S."/>
            <person name="Huttunen S."/>
            <person name="Landis J.B."/>
            <person name="Wickett N.J."/>
            <person name="Johnson M.G."/>
            <person name="Rensing S.A."/>
            <person name="Grimwood J."/>
            <person name="Schmutz J."/>
            <person name="Mcdaniel S.F."/>
        </authorList>
    </citation>
    <scope>NUCLEOTIDE SEQUENCE</scope>
    <source>
        <strain evidence="3">R40</strain>
    </source>
</reference>
<feature type="chain" id="PRO_5035865983" evidence="2">
    <location>
        <begin position="25"/>
        <end position="146"/>
    </location>
</feature>
<dbReference type="EMBL" id="CM026430">
    <property type="protein sequence ID" value="KAG0561212.1"/>
    <property type="molecule type" value="Genomic_DNA"/>
</dbReference>
<organism evidence="3 4">
    <name type="scientific">Ceratodon purpureus</name>
    <name type="common">Fire moss</name>
    <name type="synonym">Dicranum purpureum</name>
    <dbReference type="NCBI Taxonomy" id="3225"/>
    <lineage>
        <taxon>Eukaryota</taxon>
        <taxon>Viridiplantae</taxon>
        <taxon>Streptophyta</taxon>
        <taxon>Embryophyta</taxon>
        <taxon>Bryophyta</taxon>
        <taxon>Bryophytina</taxon>
        <taxon>Bryopsida</taxon>
        <taxon>Dicranidae</taxon>
        <taxon>Pseudoditrichales</taxon>
        <taxon>Ditrichaceae</taxon>
        <taxon>Ceratodon</taxon>
    </lineage>
</organism>
<feature type="region of interest" description="Disordered" evidence="1">
    <location>
        <begin position="71"/>
        <end position="112"/>
    </location>
</feature>
<keyword evidence="2" id="KW-0732">Signal</keyword>
<feature type="compositionally biased region" description="Polar residues" evidence="1">
    <location>
        <begin position="135"/>
        <end position="146"/>
    </location>
</feature>
<sequence>MAVSWGFAMLLVLTLVALITFSQPLFQSEAVVGHTQSDLQQAPSDLQQAPLDLQQAPEGVVARGAPVQQNLLNSKTLQRAESSRQSRTRKLIQSLSPPGDKPELNQANAKPHIARRSVLATFQSDRMVPTGPNPLHNSNRSQVIFP</sequence>
<name>A0A8T0GWB0_CERPU</name>
<feature type="region of interest" description="Disordered" evidence="1">
    <location>
        <begin position="124"/>
        <end position="146"/>
    </location>
</feature>
<accession>A0A8T0GWB0</accession>
<keyword evidence="4" id="KW-1185">Reference proteome</keyword>
<evidence type="ECO:0000256" key="2">
    <source>
        <dbReference type="SAM" id="SignalP"/>
    </source>
</evidence>
<protein>
    <submittedName>
        <fullName evidence="3">Uncharacterized protein</fullName>
    </submittedName>
</protein>
<evidence type="ECO:0000313" key="3">
    <source>
        <dbReference type="EMBL" id="KAG0561212.1"/>
    </source>
</evidence>
<evidence type="ECO:0000256" key="1">
    <source>
        <dbReference type="SAM" id="MobiDB-lite"/>
    </source>
</evidence>
<feature type="signal peptide" evidence="2">
    <location>
        <begin position="1"/>
        <end position="24"/>
    </location>
</feature>
<dbReference type="OrthoDB" id="786506at2759"/>
<comment type="caution">
    <text evidence="3">The sequence shown here is derived from an EMBL/GenBank/DDBJ whole genome shotgun (WGS) entry which is preliminary data.</text>
</comment>
<feature type="compositionally biased region" description="Polar residues" evidence="1">
    <location>
        <begin position="71"/>
        <end position="96"/>
    </location>
</feature>
<gene>
    <name evidence="3" type="ORF">KC19_9G045800</name>
</gene>